<accession>A0A485JI20</accession>
<name>A0A485JI20_ECOLX</name>
<evidence type="ECO:0000313" key="2">
    <source>
        <dbReference type="Proteomes" id="UP000358010"/>
    </source>
</evidence>
<gene>
    <name evidence="1" type="ORF">NCTC10974_04207</name>
</gene>
<dbReference type="EMBL" id="CAADJZ010000001">
    <property type="protein sequence ID" value="VFT70619.1"/>
    <property type="molecule type" value="Genomic_DNA"/>
</dbReference>
<protein>
    <submittedName>
        <fullName evidence="1">Uncharacterized protein</fullName>
    </submittedName>
</protein>
<proteinExistence type="predicted"/>
<reference evidence="1 2" key="1">
    <citation type="submission" date="2019-03" db="EMBL/GenBank/DDBJ databases">
        <authorList>
            <consortium name="Pathogen Informatics"/>
        </authorList>
    </citation>
    <scope>NUCLEOTIDE SEQUENCE [LARGE SCALE GENOMIC DNA]</scope>
    <source>
        <strain evidence="1 2">NCTC10974</strain>
    </source>
</reference>
<dbReference type="AlphaFoldDB" id="A0A485JI20"/>
<dbReference type="Proteomes" id="UP000358010">
    <property type="component" value="Unassembled WGS sequence"/>
</dbReference>
<evidence type="ECO:0000313" key="1">
    <source>
        <dbReference type="EMBL" id="VFT70619.1"/>
    </source>
</evidence>
<organism evidence="1 2">
    <name type="scientific">Escherichia coli</name>
    <dbReference type="NCBI Taxonomy" id="562"/>
    <lineage>
        <taxon>Bacteria</taxon>
        <taxon>Pseudomonadati</taxon>
        <taxon>Pseudomonadota</taxon>
        <taxon>Gammaproteobacteria</taxon>
        <taxon>Enterobacterales</taxon>
        <taxon>Enterobacteriaceae</taxon>
        <taxon>Escherichia</taxon>
    </lineage>
</organism>
<sequence length="289" mass="32053">MADAVPALASLRLSSTSFFRESKWLLSVLICWLLSATRFCVLVNCCCVCAESCLRLSICSCAWTDFCARLAFVYRIEPFLFAVVLHIGCQCIHFLPLFRGSALISLILSRQSGINHLLIMRSILRISSRGERFLCGYDLRLLLCNLRLLGISYRRLSGVDHALITGRCLCITCSGNGFLSCVRICLDSGSLSGIRCFRRDVVMFSQIGIRTGLLSVRSKKRVIFCLISDCDMPELMAESSVAAASMVSPAKTTGLGVAEIMRASKATFTVFIHFLLFKISRINVSIRNK</sequence>